<dbReference type="AlphaFoldDB" id="A0A9D4Z0A1"/>
<dbReference type="OrthoDB" id="515006at2759"/>
<dbReference type="EMBL" id="SIDB01000003">
    <property type="protein sequence ID" value="KAI3434950.1"/>
    <property type="molecule type" value="Genomic_DNA"/>
</dbReference>
<feature type="compositionally biased region" description="Low complexity" evidence="1">
    <location>
        <begin position="194"/>
        <end position="221"/>
    </location>
</feature>
<keyword evidence="3" id="KW-1185">Reference proteome</keyword>
<sequence>MGRWRLAECADDVAHPANREDAGRFAGHCRGIEPHCRTTTARVDSRGQRQRKGSASPQFDRLRCAPHPGASLPFANSGIMATTAKALVGQAERALLLSDFCTAEAAAREACKLTAGKAEDGDTLDRACVVAVQCLYETQRFGLAHRLLRDTFGSLPAAPPHTLLLWLALALDSPDHRREAERLIQELLDTKQPSTSTSTSTSSSSSSSGTDSISSDGSNTNTGGGWSRRQFLALLHLYTEVLLRELREPAAVMRWVQETQLPINAEERQLLLDELEAEQHLQQQQQRHSPRSGGAAAGEGRGGGAAARGAEGLAAATARQWGGGRAEEEADEGRSFQQDMPAQASIRKQDQAGSSSSGRLVTKRRPAAAASEIEPAVSEGEQQGRMAMGWLGRCQVQVLHGASAILAPLLGMSPQQLLHGLVVAEEPADSAGKPAAAAGDRAALALQPHPAAAVRQLSRTVLGCVLLYAAYAERRAIKRSMGAAQRFVSGGTADLLRMAFSLSVNPMSQVGS</sequence>
<protein>
    <submittedName>
        <fullName evidence="2">Uncharacterized protein</fullName>
    </submittedName>
</protein>
<proteinExistence type="predicted"/>
<reference evidence="2" key="2">
    <citation type="submission" date="2020-11" db="EMBL/GenBank/DDBJ databases">
        <authorList>
            <person name="Cecchin M."/>
            <person name="Marcolungo L."/>
            <person name="Rossato M."/>
            <person name="Girolomoni L."/>
            <person name="Cosentino E."/>
            <person name="Cuine S."/>
            <person name="Li-Beisson Y."/>
            <person name="Delledonne M."/>
            <person name="Ballottari M."/>
        </authorList>
    </citation>
    <scope>NUCLEOTIDE SEQUENCE</scope>
    <source>
        <strain evidence="2">211/11P</strain>
        <tissue evidence="2">Whole cell</tissue>
    </source>
</reference>
<name>A0A9D4Z0A1_CHLVU</name>
<feature type="compositionally biased region" description="Low complexity" evidence="1">
    <location>
        <begin position="307"/>
        <end position="319"/>
    </location>
</feature>
<dbReference type="InterPro" id="IPR034571">
    <property type="entry name" value="APEM9"/>
</dbReference>
<evidence type="ECO:0000313" key="3">
    <source>
        <dbReference type="Proteomes" id="UP001055712"/>
    </source>
</evidence>
<comment type="caution">
    <text evidence="2">The sequence shown here is derived from an EMBL/GenBank/DDBJ whole genome shotgun (WGS) entry which is preliminary data.</text>
</comment>
<dbReference type="Proteomes" id="UP001055712">
    <property type="component" value="Unassembled WGS sequence"/>
</dbReference>
<evidence type="ECO:0000256" key="1">
    <source>
        <dbReference type="SAM" id="MobiDB-lite"/>
    </source>
</evidence>
<dbReference type="PANTHER" id="PTHR36361">
    <property type="entry name" value="PROTEIN APEM9"/>
    <property type="match status" value="1"/>
</dbReference>
<feature type="region of interest" description="Disordered" evidence="1">
    <location>
        <begin position="279"/>
        <end position="381"/>
    </location>
</feature>
<dbReference type="GO" id="GO:0015919">
    <property type="term" value="P:peroxisomal membrane transport"/>
    <property type="evidence" value="ECO:0007669"/>
    <property type="project" value="InterPro"/>
</dbReference>
<evidence type="ECO:0000313" key="2">
    <source>
        <dbReference type="EMBL" id="KAI3434950.1"/>
    </source>
</evidence>
<dbReference type="PANTHER" id="PTHR36361:SF1">
    <property type="entry name" value="PROTEIN APEM9"/>
    <property type="match status" value="1"/>
</dbReference>
<gene>
    <name evidence="2" type="ORF">D9Q98_003004</name>
</gene>
<feature type="compositionally biased region" description="Gly residues" evidence="1">
    <location>
        <begin position="295"/>
        <end position="306"/>
    </location>
</feature>
<organism evidence="2 3">
    <name type="scientific">Chlorella vulgaris</name>
    <name type="common">Green alga</name>
    <dbReference type="NCBI Taxonomy" id="3077"/>
    <lineage>
        <taxon>Eukaryota</taxon>
        <taxon>Viridiplantae</taxon>
        <taxon>Chlorophyta</taxon>
        <taxon>core chlorophytes</taxon>
        <taxon>Trebouxiophyceae</taxon>
        <taxon>Chlorellales</taxon>
        <taxon>Chlorellaceae</taxon>
        <taxon>Chlorella clade</taxon>
        <taxon>Chlorella</taxon>
    </lineage>
</organism>
<feature type="region of interest" description="Disordered" evidence="1">
    <location>
        <begin position="40"/>
        <end position="60"/>
    </location>
</feature>
<feature type="region of interest" description="Disordered" evidence="1">
    <location>
        <begin position="186"/>
        <end position="222"/>
    </location>
</feature>
<accession>A0A9D4Z0A1</accession>
<reference evidence="2" key="1">
    <citation type="journal article" date="2019" name="Plant J.">
        <title>Chlorella vulgaris genome assembly and annotation reveals the molecular basis for metabolic acclimation to high light conditions.</title>
        <authorList>
            <person name="Cecchin M."/>
            <person name="Marcolungo L."/>
            <person name="Rossato M."/>
            <person name="Girolomoni L."/>
            <person name="Cosentino E."/>
            <person name="Cuine S."/>
            <person name="Li-Beisson Y."/>
            <person name="Delledonne M."/>
            <person name="Ballottari M."/>
        </authorList>
    </citation>
    <scope>NUCLEOTIDE SEQUENCE</scope>
    <source>
        <strain evidence="2">211/11P</strain>
    </source>
</reference>